<comment type="similarity">
    <text evidence="1">Belongs to the LysR transcriptional regulatory family.</text>
</comment>
<evidence type="ECO:0000256" key="1">
    <source>
        <dbReference type="ARBA" id="ARBA00009437"/>
    </source>
</evidence>
<dbReference type="RefSeq" id="WP_218097873.1">
    <property type="nucleotide sequence ID" value="NZ_CAJVCE010000003.1"/>
</dbReference>
<proteinExistence type="inferred from homology"/>
<dbReference type="InterPro" id="IPR005119">
    <property type="entry name" value="LysR_subst-bd"/>
</dbReference>
<keyword evidence="7" id="KW-1185">Reference proteome</keyword>
<dbReference type="Pfam" id="PF00126">
    <property type="entry name" value="HTH_1"/>
    <property type="match status" value="1"/>
</dbReference>
<dbReference type="InterPro" id="IPR000847">
    <property type="entry name" value="LysR_HTH_N"/>
</dbReference>
<evidence type="ECO:0000259" key="5">
    <source>
        <dbReference type="PROSITE" id="PS50931"/>
    </source>
</evidence>
<dbReference type="CDD" id="cd05466">
    <property type="entry name" value="PBP2_LTTR_substrate"/>
    <property type="match status" value="1"/>
</dbReference>
<organism evidence="6 7">
    <name type="scientific">Paenibacillus allorhizosphaerae</name>
    <dbReference type="NCBI Taxonomy" id="2849866"/>
    <lineage>
        <taxon>Bacteria</taxon>
        <taxon>Bacillati</taxon>
        <taxon>Bacillota</taxon>
        <taxon>Bacilli</taxon>
        <taxon>Bacillales</taxon>
        <taxon>Paenibacillaceae</taxon>
        <taxon>Paenibacillus</taxon>
    </lineage>
</organism>
<name>A0ABM8VDZ2_9BACL</name>
<evidence type="ECO:0000256" key="4">
    <source>
        <dbReference type="ARBA" id="ARBA00023163"/>
    </source>
</evidence>
<dbReference type="Pfam" id="PF03466">
    <property type="entry name" value="LysR_substrate"/>
    <property type="match status" value="1"/>
</dbReference>
<dbReference type="EMBL" id="CAJVCE010000003">
    <property type="protein sequence ID" value="CAG7629352.1"/>
    <property type="molecule type" value="Genomic_DNA"/>
</dbReference>
<keyword evidence="2" id="KW-0805">Transcription regulation</keyword>
<dbReference type="PROSITE" id="PS50931">
    <property type="entry name" value="HTH_LYSR"/>
    <property type="match status" value="1"/>
</dbReference>
<evidence type="ECO:0000313" key="6">
    <source>
        <dbReference type="EMBL" id="CAG7629352.1"/>
    </source>
</evidence>
<reference evidence="6 7" key="1">
    <citation type="submission" date="2021-06" db="EMBL/GenBank/DDBJ databases">
        <authorList>
            <person name="Criscuolo A."/>
        </authorList>
    </citation>
    <scope>NUCLEOTIDE SEQUENCE [LARGE SCALE GENOMIC DNA]</scope>
    <source>
        <strain evidence="7">CIP 111802</strain>
    </source>
</reference>
<evidence type="ECO:0000256" key="2">
    <source>
        <dbReference type="ARBA" id="ARBA00023015"/>
    </source>
</evidence>
<evidence type="ECO:0000313" key="7">
    <source>
        <dbReference type="Proteomes" id="UP000730618"/>
    </source>
</evidence>
<keyword evidence="3" id="KW-0238">DNA-binding</keyword>
<comment type="caution">
    <text evidence="6">The sequence shown here is derived from an EMBL/GenBank/DDBJ whole genome shotgun (WGS) entry which is preliminary data.</text>
</comment>
<evidence type="ECO:0000256" key="3">
    <source>
        <dbReference type="ARBA" id="ARBA00023125"/>
    </source>
</evidence>
<protein>
    <submittedName>
        <fullName evidence="6">HTH-type transcriptional regulator HdfR</fullName>
    </submittedName>
</protein>
<dbReference type="PANTHER" id="PTHR30126:SF64">
    <property type="entry name" value="HTH-TYPE TRANSCRIPTIONAL REGULATOR CITR"/>
    <property type="match status" value="1"/>
</dbReference>
<dbReference type="Proteomes" id="UP000730618">
    <property type="component" value="Unassembled WGS sequence"/>
</dbReference>
<sequence length="293" mass="33102">MIANMEWYRVFYMVGKIGSISKAAEELFLTQPAVSHSIKQLEKKLGGQLFFRSSKGVKLTAEGEILFKYIEQAYHFMETGERKIGEMHQLMAGEVKIGAGDTLCRHYLLPHLESFHRDFPSIRLQVTNRTTLETLALLKEGQIDFGIVNLPPEDKQIHVREGMPIQDGFVAGMKYKARLADRLVPLQELLEYPLIMLERGSSTRRYLDRYAESRGVVLRPEFELGSVDLLLQFAGIGLGIACVITDFIGEELRSGQLFEVRLDAPIPPRRIGIITLKDVPVSAAAQRLMSRLP</sequence>
<keyword evidence="4" id="KW-0804">Transcription</keyword>
<accession>A0ABM8VDZ2</accession>
<gene>
    <name evidence="6" type="primary">hdfR_1</name>
    <name evidence="6" type="ORF">PAECIP111802_01546</name>
</gene>
<feature type="domain" description="HTH lysR-type" evidence="5">
    <location>
        <begin position="9"/>
        <end position="60"/>
    </location>
</feature>
<dbReference type="PANTHER" id="PTHR30126">
    <property type="entry name" value="HTH-TYPE TRANSCRIPTIONAL REGULATOR"/>
    <property type="match status" value="1"/>
</dbReference>